<reference evidence="4" key="1">
    <citation type="submission" date="2025-08" db="UniProtKB">
        <authorList>
            <consortium name="RefSeq"/>
        </authorList>
    </citation>
    <scope>IDENTIFICATION</scope>
</reference>
<feature type="signal peptide" evidence="1">
    <location>
        <begin position="1"/>
        <end position="21"/>
    </location>
</feature>
<name>A0A9W2YQB8_BIOGL</name>
<gene>
    <name evidence="4" type="primary">LOC106060778</name>
</gene>
<evidence type="ECO:0000313" key="3">
    <source>
        <dbReference type="Proteomes" id="UP001165740"/>
    </source>
</evidence>
<keyword evidence="3" id="KW-1185">Reference proteome</keyword>
<dbReference type="GO" id="GO:0005576">
    <property type="term" value="C:extracellular region"/>
    <property type="evidence" value="ECO:0007669"/>
    <property type="project" value="InterPro"/>
</dbReference>
<organism evidence="3 4">
    <name type="scientific">Biomphalaria glabrata</name>
    <name type="common">Bloodfluke planorb</name>
    <name type="synonym">Freshwater snail</name>
    <dbReference type="NCBI Taxonomy" id="6526"/>
    <lineage>
        <taxon>Eukaryota</taxon>
        <taxon>Metazoa</taxon>
        <taxon>Spiralia</taxon>
        <taxon>Lophotrochozoa</taxon>
        <taxon>Mollusca</taxon>
        <taxon>Gastropoda</taxon>
        <taxon>Heterobranchia</taxon>
        <taxon>Euthyneura</taxon>
        <taxon>Panpulmonata</taxon>
        <taxon>Hygrophila</taxon>
        <taxon>Lymnaeoidea</taxon>
        <taxon>Planorbidae</taxon>
        <taxon>Biomphalaria</taxon>
    </lineage>
</organism>
<evidence type="ECO:0000259" key="2">
    <source>
        <dbReference type="PROSITE" id="PS50940"/>
    </source>
</evidence>
<dbReference type="SUPFAM" id="SSF57625">
    <property type="entry name" value="Invertebrate chitin-binding proteins"/>
    <property type="match status" value="1"/>
</dbReference>
<keyword evidence="1" id="KW-0732">Signal</keyword>
<dbReference type="RefSeq" id="XP_055864978.1">
    <property type="nucleotide sequence ID" value="XM_056009003.1"/>
</dbReference>
<dbReference type="Pfam" id="PF01607">
    <property type="entry name" value="CBM_14"/>
    <property type="match status" value="1"/>
</dbReference>
<dbReference type="Proteomes" id="UP001165740">
    <property type="component" value="Chromosome 13"/>
</dbReference>
<dbReference type="SMART" id="SM00494">
    <property type="entry name" value="ChtBD2"/>
    <property type="match status" value="1"/>
</dbReference>
<dbReference type="GO" id="GO:0008061">
    <property type="term" value="F:chitin binding"/>
    <property type="evidence" value="ECO:0007669"/>
    <property type="project" value="InterPro"/>
</dbReference>
<evidence type="ECO:0000256" key="1">
    <source>
        <dbReference type="SAM" id="SignalP"/>
    </source>
</evidence>
<dbReference type="PROSITE" id="PS50940">
    <property type="entry name" value="CHIT_BIND_II"/>
    <property type="match status" value="1"/>
</dbReference>
<dbReference type="Gene3D" id="2.170.140.10">
    <property type="entry name" value="Chitin binding domain"/>
    <property type="match status" value="1"/>
</dbReference>
<protein>
    <submittedName>
        <fullName evidence="4">Uncharacterized protein LOC106060778</fullName>
    </submittedName>
</protein>
<dbReference type="InterPro" id="IPR036508">
    <property type="entry name" value="Chitin-bd_dom_sf"/>
</dbReference>
<evidence type="ECO:0000313" key="4">
    <source>
        <dbReference type="RefSeq" id="XP_055864978.1"/>
    </source>
</evidence>
<feature type="chain" id="PRO_5040802524" evidence="1">
    <location>
        <begin position="22"/>
        <end position="179"/>
    </location>
</feature>
<dbReference type="OMA" id="CAANTIC"/>
<dbReference type="InterPro" id="IPR002557">
    <property type="entry name" value="Chitin-bd_dom"/>
</dbReference>
<sequence>MVAMGFLSYLVLCCVLGVTLGQSDTGGFVCPKEGLYVNPYDCGSYYQCATGLSSPYVMHCAPGSYFDEDLGNCVAMNDVKCNGRPSKDSSGIQSVSTRQTNIQFPNTNLGKSVTLRLNSRQNGPLLRSDQCAEIGRQLTRYLKTLVSTYEPSCTVNSACQQNLPFFKVECQTTTGRVIV</sequence>
<dbReference type="GeneID" id="106060778"/>
<feature type="domain" description="Chitin-binding type-2" evidence="2">
    <location>
        <begin position="27"/>
        <end position="83"/>
    </location>
</feature>
<accession>A0A9W2YQB8</accession>
<proteinExistence type="predicted"/>
<dbReference type="AlphaFoldDB" id="A0A9W2YQB8"/>
<dbReference type="OrthoDB" id="6020543at2759"/>